<gene>
    <name evidence="2" type="ORF">BJ508DRAFT_366389</name>
</gene>
<feature type="region of interest" description="Disordered" evidence="1">
    <location>
        <begin position="1"/>
        <end position="50"/>
    </location>
</feature>
<dbReference type="Proteomes" id="UP000275078">
    <property type="component" value="Unassembled WGS sequence"/>
</dbReference>
<feature type="compositionally biased region" description="Acidic residues" evidence="1">
    <location>
        <begin position="167"/>
        <end position="178"/>
    </location>
</feature>
<evidence type="ECO:0000313" key="2">
    <source>
        <dbReference type="EMBL" id="RPA74141.1"/>
    </source>
</evidence>
<protein>
    <submittedName>
        <fullName evidence="2">Uncharacterized protein</fullName>
    </submittedName>
</protein>
<accession>A0A3N4HQ13</accession>
<name>A0A3N4HQ13_ASCIM</name>
<dbReference type="EMBL" id="ML119799">
    <property type="protein sequence ID" value="RPA74141.1"/>
    <property type="molecule type" value="Genomic_DNA"/>
</dbReference>
<reference evidence="2 3" key="1">
    <citation type="journal article" date="2018" name="Nat. Ecol. Evol.">
        <title>Pezizomycetes genomes reveal the molecular basis of ectomycorrhizal truffle lifestyle.</title>
        <authorList>
            <person name="Murat C."/>
            <person name="Payen T."/>
            <person name="Noel B."/>
            <person name="Kuo A."/>
            <person name="Morin E."/>
            <person name="Chen J."/>
            <person name="Kohler A."/>
            <person name="Krizsan K."/>
            <person name="Balestrini R."/>
            <person name="Da Silva C."/>
            <person name="Montanini B."/>
            <person name="Hainaut M."/>
            <person name="Levati E."/>
            <person name="Barry K.W."/>
            <person name="Belfiori B."/>
            <person name="Cichocki N."/>
            <person name="Clum A."/>
            <person name="Dockter R.B."/>
            <person name="Fauchery L."/>
            <person name="Guy J."/>
            <person name="Iotti M."/>
            <person name="Le Tacon F."/>
            <person name="Lindquist E.A."/>
            <person name="Lipzen A."/>
            <person name="Malagnac F."/>
            <person name="Mello A."/>
            <person name="Molinier V."/>
            <person name="Miyauchi S."/>
            <person name="Poulain J."/>
            <person name="Riccioni C."/>
            <person name="Rubini A."/>
            <person name="Sitrit Y."/>
            <person name="Splivallo R."/>
            <person name="Traeger S."/>
            <person name="Wang M."/>
            <person name="Zifcakova L."/>
            <person name="Wipf D."/>
            <person name="Zambonelli A."/>
            <person name="Paolocci F."/>
            <person name="Nowrousian M."/>
            <person name="Ottonello S."/>
            <person name="Baldrian P."/>
            <person name="Spatafora J.W."/>
            <person name="Henrissat B."/>
            <person name="Nagy L.G."/>
            <person name="Aury J.M."/>
            <person name="Wincker P."/>
            <person name="Grigoriev I.V."/>
            <person name="Bonfante P."/>
            <person name="Martin F.M."/>
        </authorList>
    </citation>
    <scope>NUCLEOTIDE SEQUENCE [LARGE SCALE GENOMIC DNA]</scope>
    <source>
        <strain evidence="2 3">RN42</strain>
    </source>
</reference>
<keyword evidence="3" id="KW-1185">Reference proteome</keyword>
<evidence type="ECO:0000313" key="3">
    <source>
        <dbReference type="Proteomes" id="UP000275078"/>
    </source>
</evidence>
<feature type="region of interest" description="Disordered" evidence="1">
    <location>
        <begin position="167"/>
        <end position="230"/>
    </location>
</feature>
<feature type="compositionally biased region" description="Acidic residues" evidence="1">
    <location>
        <begin position="203"/>
        <end position="215"/>
    </location>
</feature>
<dbReference type="OrthoDB" id="3921745at2759"/>
<feature type="compositionally biased region" description="Basic and acidic residues" evidence="1">
    <location>
        <begin position="185"/>
        <end position="197"/>
    </location>
</feature>
<organism evidence="2 3">
    <name type="scientific">Ascobolus immersus RN42</name>
    <dbReference type="NCBI Taxonomy" id="1160509"/>
    <lineage>
        <taxon>Eukaryota</taxon>
        <taxon>Fungi</taxon>
        <taxon>Dikarya</taxon>
        <taxon>Ascomycota</taxon>
        <taxon>Pezizomycotina</taxon>
        <taxon>Pezizomycetes</taxon>
        <taxon>Pezizales</taxon>
        <taxon>Ascobolaceae</taxon>
        <taxon>Ascobolus</taxon>
    </lineage>
</organism>
<evidence type="ECO:0000256" key="1">
    <source>
        <dbReference type="SAM" id="MobiDB-lite"/>
    </source>
</evidence>
<sequence>MSAPPSPNKGNGNTPPGDGSNGNNNNNDRQSSEGASVTSPKTKKKQQREARIPYALEEDFAMRYYRDDLESDWNTVLQLYTTLARSRGWPERSIAGLQSRYYRVIAKVTGQPAKEVKAANKDKKSKGNRTYAVSTMHRNVWYIWMGGVDPNGGEDWTWELEGYSDIENEDDEDWELDSNEAGPSRAREERSESRSDPARSSPEDTDMAMEHDQDDADHYGVIGKGKGRAQ</sequence>
<proteinExistence type="predicted"/>
<feature type="compositionally biased region" description="Low complexity" evidence="1">
    <location>
        <begin position="10"/>
        <end position="28"/>
    </location>
</feature>
<dbReference type="AlphaFoldDB" id="A0A3N4HQ13"/>